<protein>
    <submittedName>
        <fullName evidence="5">DnaJ-class molecular chaperone CbpA</fullName>
    </submittedName>
</protein>
<dbReference type="SMART" id="SM00271">
    <property type="entry name" value="DnaJ"/>
    <property type="match status" value="1"/>
</dbReference>
<dbReference type="FunFam" id="2.60.260.20:FF:000013">
    <property type="entry name" value="DnaJ subfamily B member 11"/>
    <property type="match status" value="1"/>
</dbReference>
<dbReference type="PANTHER" id="PTHR43096">
    <property type="entry name" value="DNAJ HOMOLOG 1, MITOCHONDRIAL-RELATED"/>
    <property type="match status" value="1"/>
</dbReference>
<dbReference type="GO" id="GO:0003677">
    <property type="term" value="F:DNA binding"/>
    <property type="evidence" value="ECO:0007669"/>
    <property type="project" value="UniProtKB-KW"/>
</dbReference>
<dbReference type="OrthoDB" id="9779889at2"/>
<keyword evidence="6" id="KW-1185">Reference proteome</keyword>
<keyword evidence="2" id="KW-0238">DNA-binding</keyword>
<dbReference type="Pfam" id="PF00226">
    <property type="entry name" value="DnaJ"/>
    <property type="match status" value="1"/>
</dbReference>
<dbReference type="InterPro" id="IPR018253">
    <property type="entry name" value="DnaJ_domain_CS"/>
</dbReference>
<dbReference type="AlphaFoldDB" id="A0A125NVW6"/>
<name>A0A125NVW6_HYPSL</name>
<dbReference type="PANTHER" id="PTHR43096:SF52">
    <property type="entry name" value="DNAJ HOMOLOG 1, MITOCHONDRIAL-RELATED"/>
    <property type="match status" value="1"/>
</dbReference>
<dbReference type="PROSITE" id="PS00636">
    <property type="entry name" value="DNAJ_1"/>
    <property type="match status" value="1"/>
</dbReference>
<dbReference type="GO" id="GO:0042026">
    <property type="term" value="P:protein refolding"/>
    <property type="evidence" value="ECO:0007669"/>
    <property type="project" value="TreeGrafter"/>
</dbReference>
<evidence type="ECO:0000256" key="1">
    <source>
        <dbReference type="ARBA" id="ARBA00022490"/>
    </source>
</evidence>
<dbReference type="SUPFAM" id="SSF49493">
    <property type="entry name" value="HSP40/DnaJ peptide-binding domain"/>
    <property type="match status" value="2"/>
</dbReference>
<feature type="domain" description="J" evidence="4">
    <location>
        <begin position="5"/>
        <end position="69"/>
    </location>
</feature>
<dbReference type="FunFam" id="2.60.260.20:FF:000008">
    <property type="entry name" value="Curved DNA-binding protein"/>
    <property type="match status" value="1"/>
</dbReference>
<organism evidence="5 6">
    <name type="scientific">Hyphomicrobium sulfonivorans</name>
    <dbReference type="NCBI Taxonomy" id="121290"/>
    <lineage>
        <taxon>Bacteria</taxon>
        <taxon>Pseudomonadati</taxon>
        <taxon>Pseudomonadota</taxon>
        <taxon>Alphaproteobacteria</taxon>
        <taxon>Hyphomicrobiales</taxon>
        <taxon>Hyphomicrobiaceae</taxon>
        <taxon>Hyphomicrobium</taxon>
    </lineage>
</organism>
<dbReference type="SUPFAM" id="SSF46565">
    <property type="entry name" value="Chaperone J-domain"/>
    <property type="match status" value="1"/>
</dbReference>
<gene>
    <name evidence="5" type="ORF">APY04_0715</name>
</gene>
<dbReference type="Proteomes" id="UP000059074">
    <property type="component" value="Unassembled WGS sequence"/>
</dbReference>
<dbReference type="Pfam" id="PF01556">
    <property type="entry name" value="DnaJ_C"/>
    <property type="match status" value="1"/>
</dbReference>
<dbReference type="PROSITE" id="PS50076">
    <property type="entry name" value="DNAJ_2"/>
    <property type="match status" value="1"/>
</dbReference>
<sequence length="329" mass="36103">MEYKDYYKILGVERTATQDEIKRAYRKLARTYHPDVNKEPDAETKFKDAGEAYEVLKDPEKRAAYNELGANWQQGQQFRPPPNWDAGFEFSGGGYTDADPSQFSDFFEGLFGERMRGAGRGGAGGAGAGAGRGGYQRREFHMPGEDHHAKVVINLRDAYTGAKREITLRVPELDDTGHVTVKDRTLSITIPKGIREGQSIRLAGQGSPGMGKGQPGDLYLEIAFAPDPHFRVEGKDVYLDLPITPWEAALGASIKVPTPEGAVMLKIPPGSTKGRTMRLKGKGIPSNPPGDMHAVLKIETPAADSDKAKELYKEMERELPFNPRASLGV</sequence>
<dbReference type="EMBL" id="LMTR01000027">
    <property type="protein sequence ID" value="KWT71053.1"/>
    <property type="molecule type" value="Genomic_DNA"/>
</dbReference>
<dbReference type="CDD" id="cd06257">
    <property type="entry name" value="DnaJ"/>
    <property type="match status" value="1"/>
</dbReference>
<dbReference type="STRING" id="121290.APY04_0715"/>
<evidence type="ECO:0000259" key="4">
    <source>
        <dbReference type="PROSITE" id="PS50076"/>
    </source>
</evidence>
<reference evidence="5 6" key="1">
    <citation type="submission" date="2015-10" db="EMBL/GenBank/DDBJ databases">
        <title>Transcriptomic analysis of a linuron degrading triple-species bacterial consortium.</title>
        <authorList>
            <person name="Albers P."/>
        </authorList>
    </citation>
    <scope>NUCLEOTIDE SEQUENCE [LARGE SCALE GENOMIC DNA]</scope>
    <source>
        <strain evidence="5 6">WDL6</strain>
    </source>
</reference>
<keyword evidence="3" id="KW-0143">Chaperone</keyword>
<comment type="caution">
    <text evidence="5">The sequence shown here is derived from an EMBL/GenBank/DDBJ whole genome shotgun (WGS) entry which is preliminary data.</text>
</comment>
<dbReference type="Gene3D" id="1.10.287.110">
    <property type="entry name" value="DnaJ domain"/>
    <property type="match status" value="1"/>
</dbReference>
<dbReference type="InterPro" id="IPR036869">
    <property type="entry name" value="J_dom_sf"/>
</dbReference>
<dbReference type="GO" id="GO:0005737">
    <property type="term" value="C:cytoplasm"/>
    <property type="evidence" value="ECO:0007669"/>
    <property type="project" value="TreeGrafter"/>
</dbReference>
<dbReference type="PRINTS" id="PR00625">
    <property type="entry name" value="JDOMAIN"/>
</dbReference>
<dbReference type="InterPro" id="IPR008971">
    <property type="entry name" value="HSP40/DnaJ_pept-bd"/>
</dbReference>
<dbReference type="CDD" id="cd10747">
    <property type="entry name" value="DnaJ_C"/>
    <property type="match status" value="1"/>
</dbReference>
<dbReference type="PATRIC" id="fig|121290.4.peg.1189"/>
<dbReference type="Gene3D" id="2.60.260.20">
    <property type="entry name" value="Urease metallochaperone UreE, N-terminal domain"/>
    <property type="match status" value="2"/>
</dbReference>
<dbReference type="InterPro" id="IPR002939">
    <property type="entry name" value="DnaJ_C"/>
</dbReference>
<evidence type="ECO:0000313" key="6">
    <source>
        <dbReference type="Proteomes" id="UP000059074"/>
    </source>
</evidence>
<dbReference type="GO" id="GO:0051082">
    <property type="term" value="F:unfolded protein binding"/>
    <property type="evidence" value="ECO:0007669"/>
    <property type="project" value="InterPro"/>
</dbReference>
<keyword evidence="1" id="KW-0963">Cytoplasm</keyword>
<evidence type="ECO:0000313" key="5">
    <source>
        <dbReference type="EMBL" id="KWT71053.1"/>
    </source>
</evidence>
<evidence type="ECO:0000256" key="2">
    <source>
        <dbReference type="ARBA" id="ARBA00023125"/>
    </source>
</evidence>
<dbReference type="RefSeq" id="WP_068459698.1">
    <property type="nucleotide sequence ID" value="NZ_LMTR01000027.1"/>
</dbReference>
<evidence type="ECO:0000256" key="3">
    <source>
        <dbReference type="ARBA" id="ARBA00023186"/>
    </source>
</evidence>
<proteinExistence type="predicted"/>
<dbReference type="InterPro" id="IPR001623">
    <property type="entry name" value="DnaJ_domain"/>
</dbReference>
<accession>A0A125NVW6</accession>